<dbReference type="Proteomes" id="UP000190962">
    <property type="component" value="Unassembled WGS sequence"/>
</dbReference>
<sequence length="182" mass="20648">MKNQTLQNTSVVIQSTRIMLVVLFTILGGCYSTGPLYEEDSHRKNETAGDYSITIKDKRPDTTASKLSPSVDKHELITIFHHLIENHRVSDLSDYSFELDLIEGYKLLMPDEPQKEDHVVWKVTLRSIAMDNPTHIMQSNGDCWGEISSMDNMNAELDDMFIHCYESAVSNALTKLNLGIIQ</sequence>
<keyword evidence="1" id="KW-1133">Transmembrane helix</keyword>
<dbReference type="Proteomes" id="UP000030856">
    <property type="component" value="Unassembled WGS sequence"/>
</dbReference>
<dbReference type="AlphaFoldDB" id="A0A0B0HEZ1"/>
<dbReference type="PROSITE" id="PS51257">
    <property type="entry name" value="PROKAR_LIPOPROTEIN"/>
    <property type="match status" value="1"/>
</dbReference>
<dbReference type="GeneID" id="86992731"/>
<reference evidence="3 5" key="2">
    <citation type="submission" date="2016-11" db="EMBL/GenBank/DDBJ databases">
        <title>Mixed transmission modes and dynamic genome evolution in an obligate animal-bacterial symbiosis.</title>
        <authorList>
            <person name="Russell S.L."/>
            <person name="Corbett-Detig R.B."/>
            <person name="Cavanaugh C.M."/>
        </authorList>
    </citation>
    <scope>NUCLEOTIDE SEQUENCE [LARGE SCALE GENOMIC DNA]</scope>
    <source>
        <strain evidence="3">MA-KB16</strain>
    </source>
</reference>
<protein>
    <recommendedName>
        <fullName evidence="6">Lipoprotein</fullName>
    </recommendedName>
</protein>
<gene>
    <name evidence="3" type="ORF">BOV88_12545</name>
    <name evidence="2" type="ORF">JV46_21100</name>
</gene>
<comment type="caution">
    <text evidence="2">The sequence shown here is derived from an EMBL/GenBank/DDBJ whole genome shotgun (WGS) entry which is preliminary data.</text>
</comment>
<dbReference type="EMBL" id="JRAA01000001">
    <property type="protein sequence ID" value="KHF26026.1"/>
    <property type="molecule type" value="Genomic_DNA"/>
</dbReference>
<reference evidence="2 4" key="1">
    <citation type="journal article" date="2014" name="BMC Genomics">
        <title>The genome of the intracellular bacterium of the coastal bivalve, Solemya velum: a blueprint for thriving in and out of symbiosis.</title>
        <authorList>
            <person name="Dmytrenko O."/>
            <person name="Russell S.L."/>
            <person name="Loo W.T."/>
            <person name="Fontanez K.M."/>
            <person name="Liao L."/>
            <person name="Roeselers G."/>
            <person name="Sharma R."/>
            <person name="Stewart F.J."/>
            <person name="Newton I.L."/>
            <person name="Woyke T."/>
            <person name="Wu D."/>
            <person name="Lang J.M."/>
            <person name="Eisen J.A."/>
            <person name="Cavanaugh C.M."/>
        </authorList>
    </citation>
    <scope>NUCLEOTIDE SEQUENCE [LARGE SCALE GENOMIC DNA]</scope>
    <source>
        <strain evidence="2 4">WH</strain>
    </source>
</reference>
<dbReference type="EMBL" id="MPNX01000027">
    <property type="protein sequence ID" value="OOY33954.1"/>
    <property type="molecule type" value="Genomic_DNA"/>
</dbReference>
<keyword evidence="4" id="KW-1185">Reference proteome</keyword>
<evidence type="ECO:0000256" key="1">
    <source>
        <dbReference type="SAM" id="Phobius"/>
    </source>
</evidence>
<accession>A0A0B0HEZ1</accession>
<evidence type="ECO:0000313" key="5">
    <source>
        <dbReference type="Proteomes" id="UP000190962"/>
    </source>
</evidence>
<organism evidence="2 4">
    <name type="scientific">Solemya velum gill symbiont</name>
    <dbReference type="NCBI Taxonomy" id="2340"/>
    <lineage>
        <taxon>Bacteria</taxon>
        <taxon>Pseudomonadati</taxon>
        <taxon>Pseudomonadota</taxon>
        <taxon>Gammaproteobacteria</taxon>
        <taxon>sulfur-oxidizing symbionts</taxon>
    </lineage>
</organism>
<evidence type="ECO:0008006" key="6">
    <source>
        <dbReference type="Google" id="ProtNLM"/>
    </source>
</evidence>
<proteinExistence type="predicted"/>
<evidence type="ECO:0000313" key="2">
    <source>
        <dbReference type="EMBL" id="KHF26026.1"/>
    </source>
</evidence>
<feature type="transmembrane region" description="Helical" evidence="1">
    <location>
        <begin position="18"/>
        <end position="37"/>
    </location>
</feature>
<evidence type="ECO:0000313" key="4">
    <source>
        <dbReference type="Proteomes" id="UP000030856"/>
    </source>
</evidence>
<evidence type="ECO:0000313" key="3">
    <source>
        <dbReference type="EMBL" id="OOY33954.1"/>
    </source>
</evidence>
<name>A0A0B0HEZ1_SOVGS</name>
<dbReference type="RefSeq" id="WP_043115739.1">
    <property type="nucleotide sequence ID" value="NZ_JRAA01000001.1"/>
</dbReference>
<keyword evidence="1" id="KW-0472">Membrane</keyword>
<dbReference type="STRING" id="2340.JV46_21100"/>
<keyword evidence="1" id="KW-0812">Transmembrane</keyword>